<keyword evidence="2" id="KW-1185">Reference proteome</keyword>
<reference evidence="1" key="1">
    <citation type="submission" date="2021-11" db="EMBL/GenBank/DDBJ databases">
        <title>Vibrio ZSDE26 sp. nov. and Vibrio ZSDZ34 sp. nov., isolated from coastal seawater in Qingdao.</title>
        <authorList>
            <person name="Zhang P."/>
        </authorList>
    </citation>
    <scope>NUCLEOTIDE SEQUENCE</scope>
    <source>
        <strain evidence="1">ZSDE26</strain>
    </source>
</reference>
<dbReference type="InterPro" id="IPR010710">
    <property type="entry name" value="DUF1289"/>
</dbReference>
<evidence type="ECO:0000313" key="1">
    <source>
        <dbReference type="EMBL" id="MCK6263649.1"/>
    </source>
</evidence>
<proteinExistence type="predicted"/>
<dbReference type="Pfam" id="PF06945">
    <property type="entry name" value="DUF1289"/>
    <property type="match status" value="1"/>
</dbReference>
<accession>A0A9X1XQC9</accession>
<gene>
    <name evidence="1" type="ORF">KP803_10230</name>
</gene>
<dbReference type="Pfam" id="PF14375">
    <property type="entry name" value="Cys_rich_CWC"/>
    <property type="match status" value="1"/>
</dbReference>
<dbReference type="Proteomes" id="UP001139559">
    <property type="component" value="Unassembled WGS sequence"/>
</dbReference>
<organism evidence="1 2">
    <name type="scientific">Vibrio amylolyticus</name>
    <dbReference type="NCBI Taxonomy" id="2847292"/>
    <lineage>
        <taxon>Bacteria</taxon>
        <taxon>Pseudomonadati</taxon>
        <taxon>Pseudomonadota</taxon>
        <taxon>Gammaproteobacteria</taxon>
        <taxon>Vibrionales</taxon>
        <taxon>Vibrionaceae</taxon>
        <taxon>Vibrio</taxon>
    </lineage>
</organism>
<dbReference type="RefSeq" id="WP_248008726.1">
    <property type="nucleotide sequence ID" value="NZ_JAJHVV010000005.1"/>
</dbReference>
<name>A0A9X1XQC9_9VIBR</name>
<dbReference type="EMBL" id="JAJHVV010000005">
    <property type="protein sequence ID" value="MCK6263649.1"/>
    <property type="molecule type" value="Genomic_DNA"/>
</dbReference>
<comment type="caution">
    <text evidence="1">The sequence shown here is derived from an EMBL/GenBank/DDBJ whole genome shotgun (WGS) entry which is preliminary data.</text>
</comment>
<dbReference type="AlphaFoldDB" id="A0A9X1XQC9"/>
<sequence length="102" mass="11263">MKSPCIGACESSGSMCVGCQRTTKEIAEWQSYSDAQRDQIMAEIKGETSSHECPVCQAKTQCDIQNGKSRCWCFDIDKRDSENVVKSGVCMCRKCLSALPIL</sequence>
<evidence type="ECO:0000313" key="2">
    <source>
        <dbReference type="Proteomes" id="UP001139559"/>
    </source>
</evidence>
<protein>
    <submittedName>
        <fullName evidence="1">DUF1289 domain-containing protein</fullName>
    </submittedName>
</protein>
<dbReference type="InterPro" id="IPR032720">
    <property type="entry name" value="Cys_rich_CWC"/>
</dbReference>